<dbReference type="GO" id="GO:0022857">
    <property type="term" value="F:transmembrane transporter activity"/>
    <property type="evidence" value="ECO:0007669"/>
    <property type="project" value="InterPro"/>
</dbReference>
<feature type="transmembrane region" description="Helical" evidence="1">
    <location>
        <begin position="130"/>
        <end position="152"/>
    </location>
</feature>
<dbReference type="InterPro" id="IPR024529">
    <property type="entry name" value="ECF_trnsprt_substrate-spec"/>
</dbReference>
<accession>A0A3S8RL39</accession>
<keyword evidence="1" id="KW-0472">Membrane</keyword>
<dbReference type="Proteomes" id="UP000278804">
    <property type="component" value="Chromosome"/>
</dbReference>
<evidence type="ECO:0000256" key="1">
    <source>
        <dbReference type="SAM" id="Phobius"/>
    </source>
</evidence>
<dbReference type="Pfam" id="PF12822">
    <property type="entry name" value="ECF_trnsprt"/>
    <property type="match status" value="1"/>
</dbReference>
<dbReference type="RefSeq" id="WP_125163784.1">
    <property type="nucleotide sequence ID" value="NZ_CP034234.1"/>
</dbReference>
<feature type="transmembrane region" description="Helical" evidence="1">
    <location>
        <begin position="172"/>
        <end position="195"/>
    </location>
</feature>
<dbReference type="AlphaFoldDB" id="A0A3S8RL39"/>
<dbReference type="EMBL" id="CP034234">
    <property type="protein sequence ID" value="AZK43563.1"/>
    <property type="molecule type" value="Genomic_DNA"/>
</dbReference>
<evidence type="ECO:0000313" key="3">
    <source>
        <dbReference type="Proteomes" id="UP000278804"/>
    </source>
</evidence>
<keyword evidence="1" id="KW-1133">Transmembrane helix</keyword>
<keyword evidence="3" id="KW-1185">Reference proteome</keyword>
<proteinExistence type="predicted"/>
<feature type="transmembrane region" description="Helical" evidence="1">
    <location>
        <begin position="73"/>
        <end position="91"/>
    </location>
</feature>
<dbReference type="KEGG" id="eri:EEI45_00995"/>
<evidence type="ECO:0000313" key="2">
    <source>
        <dbReference type="EMBL" id="AZK43563.1"/>
    </source>
</evidence>
<name>A0A3S8RL39_9FIRM</name>
<sequence>MKAKKKTLNYTLFTLFAAIIILLSMTPLGFIHLGFIKATIVHIPVIIGSIILGPTAGAGLGLIFGINSMINNTLSPSILSFAFSPLVPVIGTTSGSPLALVIALFPRILVGVIPYYIVESRVIKNDSVRLGLAGFLGSMTNTIFVMGLIYLLFKDAYGSARGIAGIAVTKAILSVIIINGIPEAFVSTIITIPVAKALYKIRRNK</sequence>
<organism evidence="2 3">
    <name type="scientific">Erysipelothrix piscisicarius</name>
    <dbReference type="NCBI Taxonomy" id="2485784"/>
    <lineage>
        <taxon>Bacteria</taxon>
        <taxon>Bacillati</taxon>
        <taxon>Bacillota</taxon>
        <taxon>Erysipelotrichia</taxon>
        <taxon>Erysipelotrichales</taxon>
        <taxon>Erysipelotrichaceae</taxon>
        <taxon>Erysipelothrix</taxon>
    </lineage>
</organism>
<gene>
    <name evidence="2" type="ORF">EEI45_00995</name>
</gene>
<dbReference type="Gene3D" id="1.10.1760.20">
    <property type="match status" value="1"/>
</dbReference>
<feature type="transmembrane region" description="Helical" evidence="1">
    <location>
        <begin position="97"/>
        <end position="118"/>
    </location>
</feature>
<reference evidence="2 3" key="1">
    <citation type="journal article" date="2020" name="Int. J. Syst. Evol. Microbiol.">
        <title>Description of Erysipelothrix piscisicarius sp. nov., an emergent fish pathogen, and assessment of virulence using a tiger barb (Puntigrus tetrazona) infection model.</title>
        <authorList>
            <person name="Pomaranski E.K."/>
            <person name="Griffin M.J."/>
            <person name="Camus A.C."/>
            <person name="Armwood A.R."/>
            <person name="Shelley J."/>
            <person name="Waldbieser G.C."/>
            <person name="LaFrentz B.R."/>
            <person name="Garcia J.C."/>
            <person name="Yanong R."/>
            <person name="Soto E."/>
        </authorList>
    </citation>
    <scope>NUCLEOTIDE SEQUENCE [LARGE SCALE GENOMIC DNA]</scope>
    <source>
        <strain evidence="2 3">15TAL0474</strain>
    </source>
</reference>
<feature type="transmembrane region" description="Helical" evidence="1">
    <location>
        <begin position="41"/>
        <end position="66"/>
    </location>
</feature>
<protein>
    <submittedName>
        <fullName evidence="2">ECF transporter S component</fullName>
    </submittedName>
</protein>
<feature type="transmembrane region" description="Helical" evidence="1">
    <location>
        <begin position="12"/>
        <end position="35"/>
    </location>
</feature>
<keyword evidence="1" id="KW-0812">Transmembrane</keyword>